<accession>A0ACC0UZ63</accession>
<sequence>MTRLCLFVLPLLGLASATAAAASSAKQRPSVKRDLNRLRDEYDYIVVGGGTSGLVVANRLSESPDKTVLVVEYGDFADTENATVPYLATKDQSARLYDMPSVPQAGLAGRTANLRIGKAVGGSSAVNGMAWDRGSAPDYNGWEALGNPGWGWEHLTTYFRRSSSFSPPADEYVSRYGYEWTDDAYGDGPIQVGYPSWQWPEAELFADAWITDLGVSNLTDGADGTNVGIAWLPQNSGGKEAVRSAAETAYYVPASNRANMHLLVRHYGAAIRFDHDTAAATGLEIRSRDNASASSFVASGNVILAAGAVNTPRLLQLSGVGPASLLESLGIDVVVDNPGVGANFQDHPSFFMVYEFQNDTEVKPDSMNDAAFYAAAREEYAANRTGPLTHAWGNRIVFSSLGDLDPDNSVTIADSLADQDAAAHLPPIYAQSPSLLEGYLRQREVTESQFRNPRSGVAEITFGGSPTITLALQKPLSRGTILINSTDPDPSVAPLIDFGTVSNPVDILLCVRTLQRARAFMGADAVAPLLPVEVIPGAEVESDAGIEEALRNSMLRPSLDHPVGTAAMMPREHGGVVDAELRVYGVEGVWVVDASMMPLLPAAHTQATVYAVAEYAADLIKGLSGK</sequence>
<keyword evidence="2" id="KW-1185">Reference proteome</keyword>
<organism evidence="1 2">
    <name type="scientific">Trichothecium roseum</name>
    <dbReference type="NCBI Taxonomy" id="47278"/>
    <lineage>
        <taxon>Eukaryota</taxon>
        <taxon>Fungi</taxon>
        <taxon>Dikarya</taxon>
        <taxon>Ascomycota</taxon>
        <taxon>Pezizomycotina</taxon>
        <taxon>Sordariomycetes</taxon>
        <taxon>Hypocreomycetidae</taxon>
        <taxon>Hypocreales</taxon>
        <taxon>Hypocreales incertae sedis</taxon>
        <taxon>Trichothecium</taxon>
    </lineage>
</organism>
<dbReference type="Proteomes" id="UP001163324">
    <property type="component" value="Chromosome 6"/>
</dbReference>
<comment type="caution">
    <text evidence="1">The sequence shown here is derived from an EMBL/GenBank/DDBJ whole genome shotgun (WGS) entry which is preliminary data.</text>
</comment>
<dbReference type="EMBL" id="CM047945">
    <property type="protein sequence ID" value="KAI9898770.1"/>
    <property type="molecule type" value="Genomic_DNA"/>
</dbReference>
<reference evidence="1" key="1">
    <citation type="submission" date="2022-10" db="EMBL/GenBank/DDBJ databases">
        <title>Complete Genome of Trichothecium roseum strain YXFP-22015, a Plant Pathogen Isolated from Citrus.</title>
        <authorList>
            <person name="Wang Y."/>
            <person name="Zhu L."/>
        </authorList>
    </citation>
    <scope>NUCLEOTIDE SEQUENCE</scope>
    <source>
        <strain evidence="1">YXFP-22015</strain>
    </source>
</reference>
<proteinExistence type="predicted"/>
<evidence type="ECO:0000313" key="2">
    <source>
        <dbReference type="Proteomes" id="UP001163324"/>
    </source>
</evidence>
<gene>
    <name evidence="1" type="ORF">N3K66_007130</name>
</gene>
<protein>
    <submittedName>
        <fullName evidence="1">Uncharacterized protein</fullName>
    </submittedName>
</protein>
<evidence type="ECO:0000313" key="1">
    <source>
        <dbReference type="EMBL" id="KAI9898770.1"/>
    </source>
</evidence>
<name>A0ACC0UZ63_9HYPO</name>